<dbReference type="EMBL" id="JAGDYP010000002">
    <property type="protein sequence ID" value="MBO1883618.1"/>
    <property type="molecule type" value="Genomic_DNA"/>
</dbReference>
<protein>
    <submittedName>
        <fullName evidence="1">Uncharacterized protein</fullName>
    </submittedName>
</protein>
<comment type="caution">
    <text evidence="1">The sequence shown here is derived from an EMBL/GenBank/DDBJ whole genome shotgun (WGS) entry which is preliminary data.</text>
</comment>
<organism evidence="1 2">
    <name type="scientific">Capnocytophaga bilenii</name>
    <dbReference type="NCBI Taxonomy" id="2819369"/>
    <lineage>
        <taxon>Bacteria</taxon>
        <taxon>Pseudomonadati</taxon>
        <taxon>Bacteroidota</taxon>
        <taxon>Flavobacteriia</taxon>
        <taxon>Flavobacteriales</taxon>
        <taxon>Flavobacteriaceae</taxon>
        <taxon>Capnocytophaga</taxon>
    </lineage>
</organism>
<evidence type="ECO:0000313" key="2">
    <source>
        <dbReference type="Proteomes" id="UP000681610"/>
    </source>
</evidence>
<dbReference type="Proteomes" id="UP000681610">
    <property type="component" value="Unassembled WGS sequence"/>
</dbReference>
<dbReference type="RefSeq" id="WP_208058248.1">
    <property type="nucleotide sequence ID" value="NZ_JAGDYP010000002.1"/>
</dbReference>
<gene>
    <name evidence="1" type="ORF">J4N46_04055</name>
</gene>
<accession>A0ABS3PWA1</accession>
<evidence type="ECO:0000313" key="1">
    <source>
        <dbReference type="EMBL" id="MBO1883618.1"/>
    </source>
</evidence>
<name>A0ABS3PWA1_9FLAO</name>
<reference evidence="1 2" key="1">
    <citation type="submission" date="2021-03" db="EMBL/GenBank/DDBJ databases">
        <title>Isolation and description of Capnocytophaga bilenii sp. nov., a novel Capnocytophaga species, isolated from a gingivitis subject.</title>
        <authorList>
            <person name="Antezack A."/>
            <person name="Monnet-Corti V."/>
            <person name="La Scola B."/>
        </authorList>
    </citation>
    <scope>NUCLEOTIDE SEQUENCE [LARGE SCALE GENOMIC DNA]</scope>
    <source>
        <strain evidence="1 2">Marseille-Q4570</strain>
    </source>
</reference>
<keyword evidence="2" id="KW-1185">Reference proteome</keyword>
<proteinExistence type="predicted"/>
<sequence length="69" mass="7986">MNAIEIEETIVSKEVRNIKSVFNDDTLTEKELLEIELSKKETRAGLWFSHSEVQKDARERYGSEMVVKG</sequence>